<sequence length="710" mass="79555">MPQKLDYCLVSDAVISPAIELYVGGNDSLQSIDPKRRRNVQGSKNSTGRRPSVHRKMQHELPDAHHEQKYNAVVVRGGDKSPKSSIHVGHYKCQRSHLRRAGEASEQFNETFVQSVTEGTMCTHALESTQGKIQNLRKRPHEGRNKRVVPSNLGYNTNCKDEESGHSNLVIQEGRQELSAEQTTDYGKLEASICLQLSPRLDPHTQQFGALNGVGEGNLGAKVQQMGTRRQPVGDISAIAAEVDLDHGKKRARVPRTEEYAGEESARDREISVRCQLLCLPDDIQSIVFAKLPLANVYKLQTSCRQLRTITHCESFKQARVHEFPLERSYSPMFFSVHEDVLEMAGYDVDSGEWCPLPSLKCLPSSPDPGLLKEFLVAGAEGLLCINVGKAAASGAPKLIICNPLTQKTRELPAMNFPRHPVLMHLIVDTKKNSYKVIVAGSSTFGTEHLSRKTEVYCSETESWQVTGNLPGPDFGLNEYQNGAYSNGVLYCVALSGDTSGKVVLAYHVAKGIWLPKWHCPIPTFRSNAYFATTQIVGLGGSIFVFSEQEYLKEVKFSIEKLEFIEMKSQKSQKERWKCNPEIPEHLEGSSEGARKQDQMWSTLMKNHTDPNSWERVLTEKKVGKWTNLLQEPKQGSRGLMVYPEHTCMAQGSKNKLCIFNTVERSMIIHDLESNCRRTIQTTPLRKCKKKFHSLNPLAFTFTPNFNVAV</sequence>
<feature type="region of interest" description="Disordered" evidence="1">
    <location>
        <begin position="130"/>
        <end position="161"/>
    </location>
</feature>
<dbReference type="InterPro" id="IPR006527">
    <property type="entry name" value="F-box-assoc_dom_typ1"/>
</dbReference>
<dbReference type="PROSITE" id="PS50181">
    <property type="entry name" value="FBOX"/>
    <property type="match status" value="1"/>
</dbReference>
<evidence type="ECO:0000313" key="4">
    <source>
        <dbReference type="Proteomes" id="UP001497444"/>
    </source>
</evidence>
<accession>A0ABP0WH30</accession>
<proteinExistence type="predicted"/>
<evidence type="ECO:0000259" key="2">
    <source>
        <dbReference type="PROSITE" id="PS50181"/>
    </source>
</evidence>
<dbReference type="PANTHER" id="PTHR31672">
    <property type="entry name" value="BNACNNG10540D PROTEIN"/>
    <property type="match status" value="1"/>
</dbReference>
<dbReference type="InterPro" id="IPR036047">
    <property type="entry name" value="F-box-like_dom_sf"/>
</dbReference>
<keyword evidence="4" id="KW-1185">Reference proteome</keyword>
<reference evidence="3" key="1">
    <citation type="submission" date="2024-02" db="EMBL/GenBank/DDBJ databases">
        <authorList>
            <consortium name="ELIXIR-Norway"/>
            <consortium name="Elixir Norway"/>
        </authorList>
    </citation>
    <scope>NUCLEOTIDE SEQUENCE</scope>
</reference>
<dbReference type="Gene3D" id="2.120.10.80">
    <property type="entry name" value="Kelch-type beta propeller"/>
    <property type="match status" value="1"/>
</dbReference>
<feature type="compositionally biased region" description="Polar residues" evidence="1">
    <location>
        <begin position="40"/>
        <end position="49"/>
    </location>
</feature>
<evidence type="ECO:0000256" key="1">
    <source>
        <dbReference type="SAM" id="MobiDB-lite"/>
    </source>
</evidence>
<feature type="domain" description="F-box" evidence="2">
    <location>
        <begin position="274"/>
        <end position="319"/>
    </location>
</feature>
<name>A0ABP0WH30_9BRYO</name>
<gene>
    <name evidence="3" type="ORF">CSSPJE1EN1_LOCUS11661</name>
</gene>
<evidence type="ECO:0000313" key="3">
    <source>
        <dbReference type="EMBL" id="CAK9266183.1"/>
    </source>
</evidence>
<feature type="compositionally biased region" description="Basic residues" evidence="1">
    <location>
        <begin position="135"/>
        <end position="147"/>
    </location>
</feature>
<dbReference type="EMBL" id="OZ020113">
    <property type="protein sequence ID" value="CAK9266183.1"/>
    <property type="molecule type" value="Genomic_DNA"/>
</dbReference>
<feature type="region of interest" description="Disordered" evidence="1">
    <location>
        <begin position="26"/>
        <end position="64"/>
    </location>
</feature>
<dbReference type="InterPro" id="IPR050796">
    <property type="entry name" value="SCF_F-box_component"/>
</dbReference>
<dbReference type="PANTHER" id="PTHR31672:SF2">
    <property type="entry name" value="F-BOX DOMAIN-CONTAINING PROTEIN"/>
    <property type="match status" value="1"/>
</dbReference>
<dbReference type="InterPro" id="IPR001810">
    <property type="entry name" value="F-box_dom"/>
</dbReference>
<dbReference type="Pfam" id="PF07734">
    <property type="entry name" value="FBA_1"/>
    <property type="match status" value="1"/>
</dbReference>
<dbReference type="InterPro" id="IPR015915">
    <property type="entry name" value="Kelch-typ_b-propeller"/>
</dbReference>
<dbReference type="SUPFAM" id="SSF117281">
    <property type="entry name" value="Kelch motif"/>
    <property type="match status" value="1"/>
</dbReference>
<protein>
    <recommendedName>
        <fullName evidence="2">F-box domain-containing protein</fullName>
    </recommendedName>
</protein>
<dbReference type="SUPFAM" id="SSF81383">
    <property type="entry name" value="F-box domain"/>
    <property type="match status" value="1"/>
</dbReference>
<dbReference type="Proteomes" id="UP001497444">
    <property type="component" value="Chromosome 18"/>
</dbReference>
<organism evidence="3 4">
    <name type="scientific">Sphagnum jensenii</name>
    <dbReference type="NCBI Taxonomy" id="128206"/>
    <lineage>
        <taxon>Eukaryota</taxon>
        <taxon>Viridiplantae</taxon>
        <taxon>Streptophyta</taxon>
        <taxon>Embryophyta</taxon>
        <taxon>Bryophyta</taxon>
        <taxon>Sphagnophytina</taxon>
        <taxon>Sphagnopsida</taxon>
        <taxon>Sphagnales</taxon>
        <taxon>Sphagnaceae</taxon>
        <taxon>Sphagnum</taxon>
    </lineage>
</organism>